<dbReference type="PROSITE" id="PS51257">
    <property type="entry name" value="PROKAR_LIPOPROTEIN"/>
    <property type="match status" value="1"/>
</dbReference>
<gene>
    <name evidence="1" type="ORF">JHL15_20090</name>
</gene>
<accession>A0ABS1G0A9</accession>
<dbReference type="Proteomes" id="UP000628669">
    <property type="component" value="Unassembled WGS sequence"/>
</dbReference>
<evidence type="ECO:0008006" key="3">
    <source>
        <dbReference type="Google" id="ProtNLM"/>
    </source>
</evidence>
<comment type="caution">
    <text evidence="1">The sequence shown here is derived from an EMBL/GenBank/DDBJ whole genome shotgun (WGS) entry which is preliminary data.</text>
</comment>
<organism evidence="1 2">
    <name type="scientific">Chryseobacterium paridis</name>
    <dbReference type="NCBI Taxonomy" id="2800328"/>
    <lineage>
        <taxon>Bacteria</taxon>
        <taxon>Pseudomonadati</taxon>
        <taxon>Bacteroidota</taxon>
        <taxon>Flavobacteriia</taxon>
        <taxon>Flavobacteriales</taxon>
        <taxon>Weeksellaceae</taxon>
        <taxon>Chryseobacterium group</taxon>
        <taxon>Chryseobacterium</taxon>
    </lineage>
</organism>
<reference evidence="2" key="1">
    <citation type="submission" date="2021-01" db="EMBL/GenBank/DDBJ databases">
        <title>Genome public.</title>
        <authorList>
            <person name="Liu C."/>
            <person name="Sun Q."/>
        </authorList>
    </citation>
    <scope>NUCLEOTIDE SEQUENCE [LARGE SCALE GENOMIC DNA]</scope>
    <source>
        <strain evidence="2">YIM B02567</strain>
    </source>
</reference>
<dbReference type="RefSeq" id="WP_200248734.1">
    <property type="nucleotide sequence ID" value="NZ_JAENHK010000010.1"/>
</dbReference>
<proteinExistence type="predicted"/>
<dbReference type="EMBL" id="JAENHK010000010">
    <property type="protein sequence ID" value="MBK1898077.1"/>
    <property type="molecule type" value="Genomic_DNA"/>
</dbReference>
<sequence>MLKLNIYLILIITIISCKSKISKTDTQIQASVKTIELDSLGSVYIYYCKPKGNNDIYRILTPKKTNSCKIKIILNKTYKMVLEDLSSPIFNSQIKGLWFNNTRVPIKDKTGRSSTIYTTYNLEGLCYIKK</sequence>
<name>A0ABS1G0A9_9FLAO</name>
<protein>
    <recommendedName>
        <fullName evidence="3">Lipoprotein</fullName>
    </recommendedName>
</protein>
<evidence type="ECO:0000313" key="1">
    <source>
        <dbReference type="EMBL" id="MBK1898077.1"/>
    </source>
</evidence>
<evidence type="ECO:0000313" key="2">
    <source>
        <dbReference type="Proteomes" id="UP000628669"/>
    </source>
</evidence>
<keyword evidence="2" id="KW-1185">Reference proteome</keyword>